<dbReference type="EMBL" id="WVUD01000004">
    <property type="protein sequence ID" value="MYL82340.1"/>
    <property type="molecule type" value="Genomic_DNA"/>
</dbReference>
<dbReference type="Gene3D" id="3.30.465.10">
    <property type="match status" value="1"/>
</dbReference>
<keyword evidence="3" id="KW-0560">Oxidoreductase</keyword>
<evidence type="ECO:0000256" key="1">
    <source>
        <dbReference type="ARBA" id="ARBA00022630"/>
    </source>
</evidence>
<evidence type="ECO:0000259" key="4">
    <source>
        <dbReference type="PROSITE" id="PS51387"/>
    </source>
</evidence>
<dbReference type="RefSeq" id="WP_160958956.1">
    <property type="nucleotide sequence ID" value="NZ_WVUD01000004.1"/>
</dbReference>
<dbReference type="PANTHER" id="PTHR42659">
    <property type="entry name" value="XANTHINE DEHYDROGENASE SUBUNIT C-RELATED"/>
    <property type="match status" value="1"/>
</dbReference>
<evidence type="ECO:0000256" key="2">
    <source>
        <dbReference type="ARBA" id="ARBA00022827"/>
    </source>
</evidence>
<dbReference type="Gene3D" id="3.30.390.50">
    <property type="entry name" value="CO dehydrogenase flavoprotein, C-terminal domain"/>
    <property type="match status" value="1"/>
</dbReference>
<evidence type="ECO:0000256" key="3">
    <source>
        <dbReference type="ARBA" id="ARBA00023002"/>
    </source>
</evidence>
<keyword evidence="1" id="KW-0285">Flavoprotein</keyword>
<dbReference type="InterPro" id="IPR051312">
    <property type="entry name" value="Diverse_Substr_Oxidored"/>
</dbReference>
<keyword evidence="2" id="KW-0274">FAD</keyword>
<sequence length="276" mass="27854">MIGAVYCPTSLEALWPLLADGAHVLAGGTDLLVAKRGPASCAVALLEGIGELAGISEGDGLIRLGAMASHATLARHPLVRQHLAVLALALETLGSPPIRAMGTLGGNIATASPAGDTLPALLALNARLELASAKGRRVVPLADFLLGPGRTALAAGEIIAAVVVAPPAPAALQHFEKIGRRDALAIAVASLAAVIATDAAGTVTEARLAVGSLAPTARRLPAAEAALTGQRLNRESLTRAAAAIREAVSPMTDVRASAAYRRQAAGNLLLRLTPQP</sequence>
<evidence type="ECO:0000313" key="6">
    <source>
        <dbReference type="Proteomes" id="UP000482487"/>
    </source>
</evidence>
<dbReference type="InterPro" id="IPR036683">
    <property type="entry name" value="CO_DH_flav_C_dom_sf"/>
</dbReference>
<accession>A0A7C9ITF1</accession>
<dbReference type="Pfam" id="PF00941">
    <property type="entry name" value="FAD_binding_5"/>
    <property type="match status" value="1"/>
</dbReference>
<dbReference type="InterPro" id="IPR005107">
    <property type="entry name" value="CO_DH_flav_C"/>
</dbReference>
<dbReference type="SUPFAM" id="SSF55447">
    <property type="entry name" value="CO dehydrogenase flavoprotein C-terminal domain-like"/>
    <property type="match status" value="1"/>
</dbReference>
<dbReference type="InterPro" id="IPR016166">
    <property type="entry name" value="FAD-bd_PCMH"/>
</dbReference>
<comment type="caution">
    <text evidence="5">The sequence shown here is derived from an EMBL/GenBank/DDBJ whole genome shotgun (WGS) entry which is preliminary data.</text>
</comment>
<dbReference type="InterPro" id="IPR002346">
    <property type="entry name" value="Mopterin_DH_FAD-bd"/>
</dbReference>
<gene>
    <name evidence="5" type="ORF">GTA51_04205</name>
</gene>
<evidence type="ECO:0000313" key="5">
    <source>
        <dbReference type="EMBL" id="MYL82340.1"/>
    </source>
</evidence>
<dbReference type="Proteomes" id="UP000482487">
    <property type="component" value="Unassembled WGS sequence"/>
</dbReference>
<dbReference type="GO" id="GO:0016491">
    <property type="term" value="F:oxidoreductase activity"/>
    <property type="evidence" value="ECO:0007669"/>
    <property type="project" value="UniProtKB-KW"/>
</dbReference>
<dbReference type="SUPFAM" id="SSF56176">
    <property type="entry name" value="FAD-binding/transporter-associated domain-like"/>
    <property type="match status" value="1"/>
</dbReference>
<dbReference type="Pfam" id="PF03450">
    <property type="entry name" value="CO_deh_flav_C"/>
    <property type="match status" value="1"/>
</dbReference>
<dbReference type="PROSITE" id="PS51387">
    <property type="entry name" value="FAD_PCMH"/>
    <property type="match status" value="1"/>
</dbReference>
<dbReference type="InterPro" id="IPR016169">
    <property type="entry name" value="FAD-bd_PCMH_sub2"/>
</dbReference>
<dbReference type="SMART" id="SM01092">
    <property type="entry name" value="CO_deh_flav_C"/>
    <property type="match status" value="1"/>
</dbReference>
<dbReference type="GO" id="GO:0071949">
    <property type="term" value="F:FAD binding"/>
    <property type="evidence" value="ECO:0007669"/>
    <property type="project" value="InterPro"/>
</dbReference>
<name>A0A7C9ITF1_9BACT</name>
<keyword evidence="6" id="KW-1185">Reference proteome</keyword>
<proteinExistence type="predicted"/>
<dbReference type="OrthoDB" id="9783813at2"/>
<feature type="domain" description="FAD-binding PCMH-type" evidence="4">
    <location>
        <begin position="1"/>
        <end position="169"/>
    </location>
</feature>
<dbReference type="AlphaFoldDB" id="A0A7C9ITF1"/>
<dbReference type="InterPro" id="IPR036318">
    <property type="entry name" value="FAD-bd_PCMH-like_sf"/>
</dbReference>
<organism evidence="5 6">
    <name type="scientific">Solidesulfovibrio aerotolerans</name>
    <dbReference type="NCBI Taxonomy" id="295255"/>
    <lineage>
        <taxon>Bacteria</taxon>
        <taxon>Pseudomonadati</taxon>
        <taxon>Thermodesulfobacteriota</taxon>
        <taxon>Desulfovibrionia</taxon>
        <taxon>Desulfovibrionales</taxon>
        <taxon>Desulfovibrionaceae</taxon>
        <taxon>Solidesulfovibrio</taxon>
    </lineage>
</organism>
<dbReference type="PANTHER" id="PTHR42659:SF2">
    <property type="entry name" value="XANTHINE DEHYDROGENASE SUBUNIT C-RELATED"/>
    <property type="match status" value="1"/>
</dbReference>
<protein>
    <submittedName>
        <fullName evidence="5">Xanthine dehydrogenase family protein subunit M</fullName>
    </submittedName>
</protein>
<reference evidence="5 6" key="1">
    <citation type="submission" date="2020-01" db="EMBL/GenBank/DDBJ databases">
        <title>Genome sequence of Desulfovibrio aerotolerans DSM 16695(T).</title>
        <authorList>
            <person name="Karnachuk O."/>
            <person name="Avakyan M."/>
            <person name="Mardanov A."/>
            <person name="Kadnikov V."/>
            <person name="Ravin N."/>
        </authorList>
    </citation>
    <scope>NUCLEOTIDE SEQUENCE [LARGE SCALE GENOMIC DNA]</scope>
    <source>
        <strain evidence="5 6">DSM 16695</strain>
    </source>
</reference>